<organism evidence="1">
    <name type="scientific">Amphimedon queenslandica</name>
    <name type="common">Sponge</name>
    <dbReference type="NCBI Taxonomy" id="400682"/>
    <lineage>
        <taxon>Eukaryota</taxon>
        <taxon>Metazoa</taxon>
        <taxon>Porifera</taxon>
        <taxon>Demospongiae</taxon>
        <taxon>Heteroscleromorpha</taxon>
        <taxon>Haplosclerida</taxon>
        <taxon>Niphatidae</taxon>
        <taxon>Amphimedon</taxon>
    </lineage>
</organism>
<reference evidence="1" key="1">
    <citation type="submission" date="2017-05" db="UniProtKB">
        <authorList>
            <consortium name="EnsemblMetazoa"/>
        </authorList>
    </citation>
    <scope>IDENTIFICATION</scope>
</reference>
<sequence>MINRDPDLLPNITPGYNIRDTCQSEKIALNESVGLVFTIADAESGTCKPLQTS</sequence>
<dbReference type="AlphaFoldDB" id="A0A1X7V6P4"/>
<accession>A0A1X7V6P4</accession>
<proteinExistence type="predicted"/>
<evidence type="ECO:0000313" key="1">
    <source>
        <dbReference type="EnsemblMetazoa" id="Aqu2.1.35656_001"/>
    </source>
</evidence>
<dbReference type="EnsemblMetazoa" id="Aqu2.1.35656_001">
    <property type="protein sequence ID" value="Aqu2.1.35656_001"/>
    <property type="gene ID" value="Aqu2.1.35656"/>
</dbReference>
<evidence type="ECO:0008006" key="2">
    <source>
        <dbReference type="Google" id="ProtNLM"/>
    </source>
</evidence>
<name>A0A1X7V6P4_AMPQE</name>
<protein>
    <recommendedName>
        <fullName evidence="2">Receptor ligand binding region domain-containing protein</fullName>
    </recommendedName>
</protein>
<dbReference type="InParanoid" id="A0A1X7V6P4"/>
<dbReference type="Gene3D" id="3.40.50.2300">
    <property type="match status" value="1"/>
</dbReference>